<evidence type="ECO:0000313" key="3">
    <source>
        <dbReference type="Proteomes" id="UP000807769"/>
    </source>
</evidence>
<keyword evidence="1" id="KW-1133">Transmembrane helix</keyword>
<keyword evidence="3" id="KW-1185">Reference proteome</keyword>
<sequence>MSVVAITCTPWVSVLTVWVFALLEPPDVVSKMVAALYAILYATARAIILGLMFTTLRDLPPDAHKAVSWTSLMPHL</sequence>
<evidence type="ECO:0000256" key="1">
    <source>
        <dbReference type="SAM" id="Phobius"/>
    </source>
</evidence>
<dbReference type="Proteomes" id="UP000807769">
    <property type="component" value="Unassembled WGS sequence"/>
</dbReference>
<comment type="caution">
    <text evidence="2">The sequence shown here is derived from an EMBL/GenBank/DDBJ whole genome shotgun (WGS) entry which is preliminary data.</text>
</comment>
<name>A0A9P7E2C9_9AGAM</name>
<dbReference type="GeneID" id="64630596"/>
<evidence type="ECO:0000313" key="2">
    <source>
        <dbReference type="EMBL" id="KAG1809676.1"/>
    </source>
</evidence>
<dbReference type="AlphaFoldDB" id="A0A9P7E2C9"/>
<dbReference type="OrthoDB" id="9451547at2759"/>
<proteinExistence type="predicted"/>
<dbReference type="EMBL" id="JABBWG010000033">
    <property type="protein sequence ID" value="KAG1809676.1"/>
    <property type="molecule type" value="Genomic_DNA"/>
</dbReference>
<dbReference type="RefSeq" id="XP_041189390.1">
    <property type="nucleotide sequence ID" value="XM_041336579.1"/>
</dbReference>
<keyword evidence="1" id="KW-0812">Transmembrane</keyword>
<gene>
    <name evidence="2" type="ORF">BJ212DRAFT_1378940</name>
</gene>
<accession>A0A9P7E2C9</accession>
<feature type="transmembrane region" description="Helical" evidence="1">
    <location>
        <begin position="33"/>
        <end position="56"/>
    </location>
</feature>
<protein>
    <submittedName>
        <fullName evidence="2">Uncharacterized protein</fullName>
    </submittedName>
</protein>
<reference evidence="2" key="1">
    <citation type="journal article" date="2020" name="New Phytol.">
        <title>Comparative genomics reveals dynamic genome evolution in host specialist ectomycorrhizal fungi.</title>
        <authorList>
            <person name="Lofgren L.A."/>
            <person name="Nguyen N.H."/>
            <person name="Vilgalys R."/>
            <person name="Ruytinx J."/>
            <person name="Liao H.L."/>
            <person name="Branco S."/>
            <person name="Kuo A."/>
            <person name="LaButti K."/>
            <person name="Lipzen A."/>
            <person name="Andreopoulos W."/>
            <person name="Pangilinan J."/>
            <person name="Riley R."/>
            <person name="Hundley H."/>
            <person name="Na H."/>
            <person name="Barry K."/>
            <person name="Grigoriev I.V."/>
            <person name="Stajich J.E."/>
            <person name="Kennedy P.G."/>
        </authorList>
    </citation>
    <scope>NUCLEOTIDE SEQUENCE</scope>
    <source>
        <strain evidence="2">MN1</strain>
    </source>
</reference>
<organism evidence="2 3">
    <name type="scientific">Suillus subaureus</name>
    <dbReference type="NCBI Taxonomy" id="48587"/>
    <lineage>
        <taxon>Eukaryota</taxon>
        <taxon>Fungi</taxon>
        <taxon>Dikarya</taxon>
        <taxon>Basidiomycota</taxon>
        <taxon>Agaricomycotina</taxon>
        <taxon>Agaricomycetes</taxon>
        <taxon>Agaricomycetidae</taxon>
        <taxon>Boletales</taxon>
        <taxon>Suillineae</taxon>
        <taxon>Suillaceae</taxon>
        <taxon>Suillus</taxon>
    </lineage>
</organism>
<keyword evidence="1" id="KW-0472">Membrane</keyword>